<dbReference type="RefSeq" id="WP_006345980.1">
    <property type="nucleotide sequence ID" value="NZ_CP029159.1"/>
</dbReference>
<sequence length="216" mass="23205">MEPIRFPESGRESIEADVRRLMDRTAEQAQQLDSLSAGPGADSALGPGPGLGPRSSPFAGFGLAGYPGMPGMPPPPPPPPEPKPILELDGEQLEDEVDALTDWVDGFLLPAYGAEVTTAAPWCDRWQEHRDVIGWLHALWMAYQQHKEPDAGLSGMLVWHRDFLTHTMAAVRAPGGPLSACMTDPDRPAHRLLPGPKPSTRTPRPAPADQSGEASS</sequence>
<reference evidence="2 3" key="1">
    <citation type="journal article" date="2012" name="J. Bacteriol.">
        <title>Draft genome of Streptomyces tsukubaensis NRRL 18488, the producer of the clinically important immunosuppressant tacrolimus (FK506).</title>
        <authorList>
            <person name="Barreiro C."/>
            <person name="Prieto C."/>
            <person name="Sola-Landa A."/>
            <person name="Solera E."/>
            <person name="Martinez-Castro M."/>
            <person name="Perez-Redondo R."/>
            <person name="Garcia-Estrada C."/>
            <person name="Aparicio J.F."/>
            <person name="Fernandez-Martinez L.T."/>
            <person name="Santos-Aberturas J."/>
            <person name="Salehi-Najafabadi Z."/>
            <person name="Rodriguez-Garcia A."/>
            <person name="Tauch A."/>
            <person name="Martin J.F."/>
        </authorList>
    </citation>
    <scope>NUCLEOTIDE SEQUENCE [LARGE SCALE GENOMIC DNA]</scope>
    <source>
        <strain evidence="3">DSM 42081 / NBRC 108919 / NRRL 18488 / 9993</strain>
    </source>
</reference>
<dbReference type="InterPro" id="IPR032584">
    <property type="entry name" value="DUF4913"/>
</dbReference>
<evidence type="ECO:0000313" key="3">
    <source>
        <dbReference type="Proteomes" id="UP000005940"/>
    </source>
</evidence>
<evidence type="ECO:0000256" key="1">
    <source>
        <dbReference type="SAM" id="MobiDB-lite"/>
    </source>
</evidence>
<accession>I2N7V7</accession>
<dbReference type="Pfam" id="PF16259">
    <property type="entry name" value="DUF4913"/>
    <property type="match status" value="1"/>
</dbReference>
<name>I2N7V7_STRT9</name>
<evidence type="ECO:0000313" key="2">
    <source>
        <dbReference type="EMBL" id="QKM71434.1"/>
    </source>
</evidence>
<dbReference type="AlphaFoldDB" id="I2N7V7"/>
<dbReference type="EMBL" id="CP029159">
    <property type="protein sequence ID" value="QKM71434.1"/>
    <property type="molecule type" value="Genomic_DNA"/>
</dbReference>
<protein>
    <submittedName>
        <fullName evidence="2">DUF4913 domain-containing protein</fullName>
    </submittedName>
</protein>
<proteinExistence type="predicted"/>
<feature type="compositionally biased region" description="Low complexity" evidence="1">
    <location>
        <begin position="34"/>
        <end position="57"/>
    </location>
</feature>
<feature type="region of interest" description="Disordered" evidence="1">
    <location>
        <begin position="178"/>
        <end position="216"/>
    </location>
</feature>
<gene>
    <name evidence="2" type="ORF">STSU_007090</name>
</gene>
<feature type="region of interest" description="Disordered" evidence="1">
    <location>
        <begin position="23"/>
        <end position="85"/>
    </location>
</feature>
<organism evidence="2 3">
    <name type="scientific">Streptomyces tsukubensis (strain DSM 42081 / NBRC 108919 / NRRL 18488 / 9993)</name>
    <dbReference type="NCBI Taxonomy" id="1114943"/>
    <lineage>
        <taxon>Bacteria</taxon>
        <taxon>Bacillati</taxon>
        <taxon>Actinomycetota</taxon>
        <taxon>Actinomycetes</taxon>
        <taxon>Kitasatosporales</taxon>
        <taxon>Streptomycetaceae</taxon>
        <taxon>Streptomyces</taxon>
    </lineage>
</organism>
<dbReference type="Proteomes" id="UP000005940">
    <property type="component" value="Chromosome"/>
</dbReference>
<keyword evidence="3" id="KW-1185">Reference proteome</keyword>
<feature type="compositionally biased region" description="Pro residues" evidence="1">
    <location>
        <begin position="70"/>
        <end position="83"/>
    </location>
</feature>